<dbReference type="GO" id="GO:0005737">
    <property type="term" value="C:cytoplasm"/>
    <property type="evidence" value="ECO:0007669"/>
    <property type="project" value="TreeGrafter"/>
</dbReference>
<dbReference type="Gene3D" id="1.10.8.60">
    <property type="match status" value="2"/>
</dbReference>
<comment type="caution">
    <text evidence="7">The sequence shown here is derived from an EMBL/GenBank/DDBJ whole genome shotgun (WGS) entry which is preliminary data.</text>
</comment>
<accession>A0A930UHX3</accession>
<dbReference type="Pfam" id="PF00004">
    <property type="entry name" value="AAA"/>
    <property type="match status" value="1"/>
</dbReference>
<evidence type="ECO:0000259" key="5">
    <source>
        <dbReference type="SMART" id="SM00382"/>
    </source>
</evidence>
<feature type="domain" description="AAA+ ATPase" evidence="5">
    <location>
        <begin position="1"/>
        <end position="140"/>
    </location>
</feature>
<reference evidence="7" key="1">
    <citation type="submission" date="2020-10" db="EMBL/GenBank/DDBJ databases">
        <title>An improved Amphimedon queenslandica hologenome assembly reveals how three proteobacterial symbionts can extend the metabolic phenotypic of their marine sponge host.</title>
        <authorList>
            <person name="Degnan B."/>
            <person name="Degnan S."/>
            <person name="Xiang X."/>
        </authorList>
    </citation>
    <scope>NUCLEOTIDE SEQUENCE</scope>
    <source>
        <strain evidence="7">AqS2</strain>
    </source>
</reference>
<dbReference type="GO" id="GO:0005524">
    <property type="term" value="F:ATP binding"/>
    <property type="evidence" value="ECO:0007669"/>
    <property type="project" value="UniProtKB-KW"/>
</dbReference>
<dbReference type="PANTHER" id="PTHR11638:SF111">
    <property type="entry name" value="ATP-DEPENDENT CLP PROTEASE ATP-BINDING SUBUNIT CLPA"/>
    <property type="match status" value="1"/>
</dbReference>
<dbReference type="SMART" id="SM00382">
    <property type="entry name" value="AAA"/>
    <property type="match status" value="2"/>
</dbReference>
<dbReference type="PANTHER" id="PTHR11638">
    <property type="entry name" value="ATP-DEPENDENT CLP PROTEASE"/>
    <property type="match status" value="1"/>
</dbReference>
<dbReference type="Gene3D" id="3.40.50.300">
    <property type="entry name" value="P-loop containing nucleotide triphosphate hydrolases"/>
    <property type="match status" value="2"/>
</dbReference>
<dbReference type="SUPFAM" id="SSF52540">
    <property type="entry name" value="P-loop containing nucleoside triphosphate hydrolases"/>
    <property type="match status" value="2"/>
</dbReference>
<keyword evidence="2" id="KW-0067">ATP-binding</keyword>
<dbReference type="GO" id="GO:0016887">
    <property type="term" value="F:ATP hydrolysis activity"/>
    <property type="evidence" value="ECO:0007669"/>
    <property type="project" value="InterPro"/>
</dbReference>
<dbReference type="InterPro" id="IPR019489">
    <property type="entry name" value="Clp_ATPase_C"/>
</dbReference>
<dbReference type="InterPro" id="IPR050130">
    <property type="entry name" value="ClpA_ClpB"/>
</dbReference>
<dbReference type="Pfam" id="PF10431">
    <property type="entry name" value="ClpB_D2-small"/>
    <property type="match status" value="1"/>
</dbReference>
<feature type="non-terminal residue" evidence="7">
    <location>
        <position position="1"/>
    </location>
</feature>
<keyword evidence="1" id="KW-0547">Nucleotide-binding</keyword>
<evidence type="ECO:0000256" key="4">
    <source>
        <dbReference type="SAM" id="MobiDB-lite"/>
    </source>
</evidence>
<dbReference type="InterPro" id="IPR001270">
    <property type="entry name" value="ClpA/B"/>
</dbReference>
<dbReference type="InterPro" id="IPR003593">
    <property type="entry name" value="AAA+_ATPase"/>
</dbReference>
<dbReference type="PRINTS" id="PR00300">
    <property type="entry name" value="CLPPROTEASEA"/>
</dbReference>
<gene>
    <name evidence="7" type="ORF">ISN26_07880</name>
</gene>
<dbReference type="CDD" id="cd00009">
    <property type="entry name" value="AAA"/>
    <property type="match status" value="1"/>
</dbReference>
<evidence type="ECO:0000313" key="8">
    <source>
        <dbReference type="Proteomes" id="UP000604381"/>
    </source>
</evidence>
<dbReference type="GO" id="GO:0034605">
    <property type="term" value="P:cellular response to heat"/>
    <property type="evidence" value="ECO:0007669"/>
    <property type="project" value="TreeGrafter"/>
</dbReference>
<dbReference type="PROSITE" id="PS00870">
    <property type="entry name" value="CLPAB_1"/>
    <property type="match status" value="1"/>
</dbReference>
<keyword evidence="3" id="KW-0143">Chaperone</keyword>
<sequence>LVGAPGVGKTAIVHSLAHRVAAGEVPAALRDAEIHEVSIGGLVAGTKYRGDFEQRLKRLVDFIAARRGALVFLDEMHSLVGAGAVAGGALDAASILKPHLASGALRCVGATTHAEFARHLAKDAGLLRRFQRIEVPEPGAAEAEQILAGFVDRLERHHGLPIAAEAVPVAVRLSSRFLPQRHLPDKAIDLLDEAAAAAALANEAGPVGAAELHETVARISGKPRAAIERGDRRRLARLGREMSRRIFGQDQAVTALAKAVRRASLGVGPAGKPIGSFIFAGPTGVGKTETARALADALGYDLERFDMSEYMEMHSVARLIGAPPGYVGHEQRGQLTERVSRHPHCVLLLDEIEKAHPDVFNVLLQVMDYGRLTDGAGLATDFRHAVLIMTTNAGAEAWDRAPLGFADGEPAGDEERAVQRLFAPEFRNRLTDVIRFSPLEPGIARRILDLELRRLAASLLAEHGVRLTARPALRRMLLRDGFSKSFGARPLQRLLAATVVDAVADAHLRGELRPGGEVAVDVDADGAATVSCAPPAAEARPAKATRKKAPAKAAG</sequence>
<dbReference type="InterPro" id="IPR003959">
    <property type="entry name" value="ATPase_AAA_core"/>
</dbReference>
<dbReference type="InterPro" id="IPR041546">
    <property type="entry name" value="ClpA/ClpB_AAA_lid"/>
</dbReference>
<proteinExistence type="predicted"/>
<organism evidence="7 8">
    <name type="scientific">Candidatus Amphirhobacter heronislandensis</name>
    <dbReference type="NCBI Taxonomy" id="1732024"/>
    <lineage>
        <taxon>Bacteria</taxon>
        <taxon>Pseudomonadati</taxon>
        <taxon>Pseudomonadota</taxon>
        <taxon>Gammaproteobacteria</taxon>
        <taxon>Candidatus Tethybacterales</taxon>
        <taxon>Candidatus Tethybacteraceae</taxon>
        <taxon>Candidatus Amphirhobacter</taxon>
    </lineage>
</organism>
<feature type="domain" description="Clp ATPase C-terminal" evidence="6">
    <location>
        <begin position="439"/>
        <end position="530"/>
    </location>
</feature>
<dbReference type="EMBL" id="JADHEI010000058">
    <property type="protein sequence ID" value="MBF2735963.1"/>
    <property type="molecule type" value="Genomic_DNA"/>
</dbReference>
<evidence type="ECO:0000256" key="2">
    <source>
        <dbReference type="ARBA" id="ARBA00022840"/>
    </source>
</evidence>
<feature type="compositionally biased region" description="Basic residues" evidence="4">
    <location>
        <begin position="543"/>
        <end position="555"/>
    </location>
</feature>
<dbReference type="Proteomes" id="UP000604381">
    <property type="component" value="Unassembled WGS sequence"/>
</dbReference>
<dbReference type="CDD" id="cd19499">
    <property type="entry name" value="RecA-like_ClpB_Hsp104-like"/>
    <property type="match status" value="1"/>
</dbReference>
<dbReference type="Pfam" id="PF17871">
    <property type="entry name" value="AAA_lid_9"/>
    <property type="match status" value="1"/>
</dbReference>
<feature type="domain" description="AAA+ ATPase" evidence="5">
    <location>
        <begin position="273"/>
        <end position="440"/>
    </location>
</feature>
<dbReference type="SMART" id="SM01086">
    <property type="entry name" value="ClpB_D2-small"/>
    <property type="match status" value="1"/>
</dbReference>
<keyword evidence="8" id="KW-1185">Reference proteome</keyword>
<dbReference type="InterPro" id="IPR018368">
    <property type="entry name" value="ClpA/B_CS1"/>
</dbReference>
<dbReference type="InterPro" id="IPR027417">
    <property type="entry name" value="P-loop_NTPase"/>
</dbReference>
<evidence type="ECO:0000313" key="7">
    <source>
        <dbReference type="EMBL" id="MBF2735963.1"/>
    </source>
</evidence>
<evidence type="ECO:0000256" key="3">
    <source>
        <dbReference type="ARBA" id="ARBA00023186"/>
    </source>
</evidence>
<name>A0A930UHX3_9GAMM</name>
<evidence type="ECO:0000256" key="1">
    <source>
        <dbReference type="ARBA" id="ARBA00022741"/>
    </source>
</evidence>
<dbReference type="AlphaFoldDB" id="A0A930UHX3"/>
<dbReference type="Pfam" id="PF07724">
    <property type="entry name" value="AAA_2"/>
    <property type="match status" value="1"/>
</dbReference>
<evidence type="ECO:0000259" key="6">
    <source>
        <dbReference type="SMART" id="SM01086"/>
    </source>
</evidence>
<protein>
    <submittedName>
        <fullName evidence="7">AAA family ATPase</fullName>
    </submittedName>
</protein>
<feature type="region of interest" description="Disordered" evidence="4">
    <location>
        <begin position="534"/>
        <end position="555"/>
    </location>
</feature>